<feature type="transmembrane region" description="Helical" evidence="6">
    <location>
        <begin position="364"/>
        <end position="384"/>
    </location>
</feature>
<feature type="transmembrane region" description="Helical" evidence="6">
    <location>
        <begin position="31"/>
        <end position="51"/>
    </location>
</feature>
<dbReference type="GO" id="GO:0005886">
    <property type="term" value="C:plasma membrane"/>
    <property type="evidence" value="ECO:0007669"/>
    <property type="project" value="UniProtKB-SubCell"/>
</dbReference>
<evidence type="ECO:0000313" key="8">
    <source>
        <dbReference type="EMBL" id="APZ79267.1"/>
    </source>
</evidence>
<reference evidence="7" key="1">
    <citation type="submission" date="2016-09" db="EMBL/GenBank/DDBJ databases">
        <title>Genetic analysis of capsular polysaccharide synthesis gene clusters from non-serotypeable of Streptococcus suis.</title>
        <authorList>
            <person name="Qiu X."/>
            <person name="Zheng H."/>
        </authorList>
    </citation>
    <scope>NUCLEOTIDE SEQUENCE</scope>
    <source>
        <strain evidence="7">1208289</strain>
        <strain evidence="8">1270831</strain>
    </source>
</reference>
<proteinExistence type="predicted"/>
<feature type="transmembrane region" description="Helical" evidence="6">
    <location>
        <begin position="155"/>
        <end position="178"/>
    </location>
</feature>
<feature type="transmembrane region" description="Helical" evidence="6">
    <location>
        <begin position="128"/>
        <end position="149"/>
    </location>
</feature>
<keyword evidence="3 6" id="KW-0812">Transmembrane</keyword>
<feature type="transmembrane region" description="Helical" evidence="6">
    <location>
        <begin position="266"/>
        <end position="287"/>
    </location>
</feature>
<dbReference type="PANTHER" id="PTHR30250">
    <property type="entry name" value="PST FAMILY PREDICTED COLANIC ACID TRANSPORTER"/>
    <property type="match status" value="1"/>
</dbReference>
<evidence type="ECO:0000256" key="3">
    <source>
        <dbReference type="ARBA" id="ARBA00022692"/>
    </source>
</evidence>
<dbReference type="AlphaFoldDB" id="A0A1P8VRC4"/>
<protein>
    <submittedName>
        <fullName evidence="7">Wzx</fullName>
    </submittedName>
</protein>
<evidence type="ECO:0000313" key="7">
    <source>
        <dbReference type="EMBL" id="APZ79160.1"/>
    </source>
</evidence>
<feature type="transmembrane region" description="Helical" evidence="6">
    <location>
        <begin position="72"/>
        <end position="94"/>
    </location>
</feature>
<name>A0A1P8VRC4_STRSU</name>
<dbReference type="InterPro" id="IPR002797">
    <property type="entry name" value="Polysacc_synth"/>
</dbReference>
<keyword evidence="4 6" id="KW-1133">Transmembrane helix</keyword>
<dbReference type="PANTHER" id="PTHR30250:SF11">
    <property type="entry name" value="O-ANTIGEN TRANSPORTER-RELATED"/>
    <property type="match status" value="1"/>
</dbReference>
<accession>A0A1P8VRC4</accession>
<gene>
    <name evidence="7" type="primary">cpsR</name>
    <name evidence="7" type="ORF">1208289.seq-orf18</name>
    <name evidence="8" type="ORF">1270831.seq-orf18</name>
</gene>
<dbReference type="Pfam" id="PF01943">
    <property type="entry name" value="Polysacc_synt"/>
    <property type="match status" value="1"/>
</dbReference>
<feature type="transmembrane region" description="Helical" evidence="6">
    <location>
        <begin position="100"/>
        <end position="121"/>
    </location>
</feature>
<comment type="subcellular location">
    <subcellularLocation>
        <location evidence="1">Cell membrane</location>
        <topology evidence="1">Multi-pass membrane protein</topology>
    </subcellularLocation>
</comment>
<feature type="transmembrane region" description="Helical" evidence="6">
    <location>
        <begin position="307"/>
        <end position="328"/>
    </location>
</feature>
<dbReference type="InterPro" id="IPR050833">
    <property type="entry name" value="Poly_Biosynth_Transport"/>
</dbReference>
<dbReference type="EMBL" id="KX870060">
    <property type="protein sequence ID" value="APZ79160.1"/>
    <property type="molecule type" value="Genomic_DNA"/>
</dbReference>
<keyword evidence="5 6" id="KW-0472">Membrane</keyword>
<sequence length="393" mass="44554">MNIVKLIFPILTLPYLTRVLTIDLYGTITFLKSVLTYVALVIDFGFLLSSTKKIVLAGQNNEKINKIISDTLYSKIILGFFSSIFYLVLLMYLPIMRVNISFSILFLAAYLLNIFIFDFLFRGIEKIHLVAIPYIISKSISTFLTFIFVKSDLDLFNIALLEFLGNFFAVFFSVYFVYKLNYKIIKTSIEDVMCEIKESFVYFISNFANSLLNAVTILLVGILLTPDKVAIWGICIQLLNAAKSMYNPLVNSIYPYMIRTKNLKLIKLISLIVCVPMVLGTIVVIYYGSSIMVLLGGENYSKGGEILVILLPAFIFSFYSMIFGWPVFGAIGKINETSSTTIIVGVVQIVIIGFLIMFNNFNLITLAIACSCSEMLLFIIRYILLKKYRSLFI</sequence>
<evidence type="ECO:0000256" key="4">
    <source>
        <dbReference type="ARBA" id="ARBA00022989"/>
    </source>
</evidence>
<evidence type="ECO:0000256" key="1">
    <source>
        <dbReference type="ARBA" id="ARBA00004651"/>
    </source>
</evidence>
<feature type="transmembrane region" description="Helical" evidence="6">
    <location>
        <begin position="199"/>
        <end position="223"/>
    </location>
</feature>
<evidence type="ECO:0000256" key="6">
    <source>
        <dbReference type="SAM" id="Phobius"/>
    </source>
</evidence>
<keyword evidence="2" id="KW-1003">Cell membrane</keyword>
<evidence type="ECO:0000256" key="2">
    <source>
        <dbReference type="ARBA" id="ARBA00022475"/>
    </source>
</evidence>
<dbReference type="EMBL" id="KX870064">
    <property type="protein sequence ID" value="APZ79267.1"/>
    <property type="molecule type" value="Genomic_DNA"/>
</dbReference>
<feature type="transmembrane region" description="Helical" evidence="6">
    <location>
        <begin position="229"/>
        <end position="246"/>
    </location>
</feature>
<feature type="transmembrane region" description="Helical" evidence="6">
    <location>
        <begin position="340"/>
        <end position="358"/>
    </location>
</feature>
<evidence type="ECO:0000256" key="5">
    <source>
        <dbReference type="ARBA" id="ARBA00023136"/>
    </source>
</evidence>
<organism evidence="7">
    <name type="scientific">Streptococcus suis</name>
    <dbReference type="NCBI Taxonomy" id="1307"/>
    <lineage>
        <taxon>Bacteria</taxon>
        <taxon>Bacillati</taxon>
        <taxon>Bacillota</taxon>
        <taxon>Bacilli</taxon>
        <taxon>Lactobacillales</taxon>
        <taxon>Streptococcaceae</taxon>
        <taxon>Streptococcus</taxon>
    </lineage>
</organism>